<evidence type="ECO:0000256" key="11">
    <source>
        <dbReference type="ARBA" id="ARBA00023136"/>
    </source>
</evidence>
<keyword evidence="10 16" id="KW-1133">Transmembrane helix</keyword>
<protein>
    <recommendedName>
        <fullName evidence="14">peptidoglycan glycosyltransferase</fullName>
        <ecNumber evidence="14">2.4.99.28</ecNumber>
    </recommendedName>
</protein>
<evidence type="ECO:0000256" key="13">
    <source>
        <dbReference type="ARBA" id="ARBA00023316"/>
    </source>
</evidence>
<evidence type="ECO:0000259" key="17">
    <source>
        <dbReference type="Pfam" id="PF00905"/>
    </source>
</evidence>
<name>A0A381T0W5_9ZZZZ</name>
<keyword evidence="7" id="KW-0378">Hydrolase</keyword>
<keyword evidence="11 16" id="KW-0472">Membrane</keyword>
<dbReference type="GO" id="GO:0008360">
    <property type="term" value="P:regulation of cell shape"/>
    <property type="evidence" value="ECO:0007669"/>
    <property type="project" value="UniProtKB-KW"/>
</dbReference>
<dbReference type="InterPro" id="IPR036950">
    <property type="entry name" value="PBP_transglycosylase"/>
</dbReference>
<dbReference type="GO" id="GO:0006508">
    <property type="term" value="P:proteolysis"/>
    <property type="evidence" value="ECO:0007669"/>
    <property type="project" value="UniProtKB-KW"/>
</dbReference>
<evidence type="ECO:0000256" key="7">
    <source>
        <dbReference type="ARBA" id="ARBA00022801"/>
    </source>
</evidence>
<keyword evidence="2" id="KW-0121">Carboxypeptidase</keyword>
<dbReference type="InterPro" id="IPR001460">
    <property type="entry name" value="PCN-bd_Tpept"/>
</dbReference>
<dbReference type="GO" id="GO:0030288">
    <property type="term" value="C:outer membrane-bounded periplasmic space"/>
    <property type="evidence" value="ECO:0007669"/>
    <property type="project" value="TreeGrafter"/>
</dbReference>
<feature type="domain" description="Glycosyl transferase family 51" evidence="18">
    <location>
        <begin position="61"/>
        <end position="237"/>
    </location>
</feature>
<keyword evidence="12" id="KW-0511">Multifunctional enzyme</keyword>
<dbReference type="AlphaFoldDB" id="A0A381T0W5"/>
<dbReference type="GO" id="GO:0016020">
    <property type="term" value="C:membrane"/>
    <property type="evidence" value="ECO:0007669"/>
    <property type="project" value="UniProtKB-SubCell"/>
</dbReference>
<feature type="domain" description="Penicillin-binding protein transpeptidase" evidence="17">
    <location>
        <begin position="373"/>
        <end position="618"/>
    </location>
</feature>
<dbReference type="InterPro" id="IPR012338">
    <property type="entry name" value="Beta-lactam/transpept-like"/>
</dbReference>
<comment type="catalytic activity">
    <reaction evidence="15">
        <text>[GlcNAc-(1-&gt;4)-Mur2Ac(oyl-L-Ala-gamma-D-Glu-L-Lys-D-Ala-D-Ala)](n)-di-trans,octa-cis-undecaprenyl diphosphate + beta-D-GlcNAc-(1-&gt;4)-Mur2Ac(oyl-L-Ala-gamma-D-Glu-L-Lys-D-Ala-D-Ala)-di-trans,octa-cis-undecaprenyl diphosphate = [GlcNAc-(1-&gt;4)-Mur2Ac(oyl-L-Ala-gamma-D-Glu-L-Lys-D-Ala-D-Ala)](n+1)-di-trans,octa-cis-undecaprenyl diphosphate + di-trans,octa-cis-undecaprenyl diphosphate + H(+)</text>
        <dbReference type="Rhea" id="RHEA:23708"/>
        <dbReference type="Rhea" id="RHEA-COMP:9602"/>
        <dbReference type="Rhea" id="RHEA-COMP:9603"/>
        <dbReference type="ChEBI" id="CHEBI:15378"/>
        <dbReference type="ChEBI" id="CHEBI:58405"/>
        <dbReference type="ChEBI" id="CHEBI:60033"/>
        <dbReference type="ChEBI" id="CHEBI:78435"/>
        <dbReference type="EC" id="2.4.99.28"/>
    </reaction>
</comment>
<dbReference type="InterPro" id="IPR050396">
    <property type="entry name" value="Glycosyltr_51/Transpeptidase"/>
</dbReference>
<dbReference type="EMBL" id="UINC01003782">
    <property type="protein sequence ID" value="SVA09201.1"/>
    <property type="molecule type" value="Genomic_DNA"/>
</dbReference>
<keyword evidence="8" id="KW-0133">Cell shape</keyword>
<keyword evidence="3" id="KW-0645">Protease</keyword>
<keyword evidence="9" id="KW-0573">Peptidoglycan synthesis</keyword>
<evidence type="ECO:0000256" key="12">
    <source>
        <dbReference type="ARBA" id="ARBA00023268"/>
    </source>
</evidence>
<dbReference type="InterPro" id="IPR023346">
    <property type="entry name" value="Lysozyme-like_dom_sf"/>
</dbReference>
<evidence type="ECO:0000256" key="2">
    <source>
        <dbReference type="ARBA" id="ARBA00022645"/>
    </source>
</evidence>
<accession>A0A381T0W5</accession>
<evidence type="ECO:0000256" key="14">
    <source>
        <dbReference type="ARBA" id="ARBA00044770"/>
    </source>
</evidence>
<evidence type="ECO:0000256" key="4">
    <source>
        <dbReference type="ARBA" id="ARBA00022676"/>
    </source>
</evidence>
<dbReference type="SUPFAM" id="SSF53955">
    <property type="entry name" value="Lysozyme-like"/>
    <property type="match status" value="1"/>
</dbReference>
<evidence type="ECO:0000313" key="19">
    <source>
        <dbReference type="EMBL" id="SVA09201.1"/>
    </source>
</evidence>
<evidence type="ECO:0000256" key="9">
    <source>
        <dbReference type="ARBA" id="ARBA00022984"/>
    </source>
</evidence>
<dbReference type="NCBIfam" id="TIGR02074">
    <property type="entry name" value="PBP_1a_fam"/>
    <property type="match status" value="1"/>
</dbReference>
<dbReference type="Gene3D" id="3.40.710.10">
    <property type="entry name" value="DD-peptidase/beta-lactamase superfamily"/>
    <property type="match status" value="2"/>
</dbReference>
<evidence type="ECO:0000256" key="5">
    <source>
        <dbReference type="ARBA" id="ARBA00022679"/>
    </source>
</evidence>
<keyword evidence="13" id="KW-0961">Cell wall biogenesis/degradation</keyword>
<dbReference type="Pfam" id="PF00912">
    <property type="entry name" value="Transgly"/>
    <property type="match status" value="1"/>
</dbReference>
<sequence length="712" mass="81237">MKNERKIAYWINIFLRSLGIVLCLTLFVISYLFYLSRDLPSLEQLENYDPDLVTSIYSKDGKILDELFLEKRVFVEFNQIPIHMRNAVIASEDRRFWEHWGLSLRSVARAILVNVLSLSYRQGFSTLTQQLARNLYKSIGFEDSIVRKIKEVITAIQIERTYTKDEILEMYLNTVHFGHGTFGVQAAAKRFYGKQANELTLDEAALLVGLLPSPAIYSPIRHPDRANRRRNTVLRLMREEGYVTLSKYAEARAQSLDKVNDEPPKGVAPYFTEFVRRFLEREDDRLGINIYRDGLKIYTTLDSRLQSIAEKSILKSVQRNQAVLNNRLFENDEEFSRLAYFGIHPEDTVRMMMEDSIPLYKALRDKLLVQAALIALDPQTGHILAMVGGRPEPYYHDQFNRAVQARRQPGSVFKPFVYTTAIDNGYPVTKQLLNQPVVLNVRNVTGEWEKWMPKNYDGSTGGLTTLREGLQRSLNLISVRLVQELVPAVEVKKTAQRMGITTNIRAVDAISLGTSEVYPIEVVSAYGTFANKGVYSRPLGILRIEDRFGNIIEEYEPDQEEVLSEETAYLMTNLMQTVLDQGTGGSARWKYHFYHPAAGKTGTTQGYSDAWFVGFTENIVAGVWFGVDDYSVSLGEKQSGTTAALPAWANFMREAHKNLGISWNDFKIPEGIIKFEICSVSKNRPVAICPVEIEVFKKGTEPTRYCNIHRRS</sequence>
<dbReference type="GO" id="GO:0071555">
    <property type="term" value="P:cell wall organization"/>
    <property type="evidence" value="ECO:0007669"/>
    <property type="project" value="UniProtKB-KW"/>
</dbReference>
<dbReference type="PANTHER" id="PTHR32282">
    <property type="entry name" value="BINDING PROTEIN TRANSPEPTIDASE, PUTATIVE-RELATED"/>
    <property type="match status" value="1"/>
</dbReference>
<comment type="subcellular location">
    <subcellularLocation>
        <location evidence="1">Membrane</location>
    </subcellularLocation>
</comment>
<dbReference type="GO" id="GO:0008658">
    <property type="term" value="F:penicillin binding"/>
    <property type="evidence" value="ECO:0007669"/>
    <property type="project" value="InterPro"/>
</dbReference>
<dbReference type="SUPFAM" id="SSF56601">
    <property type="entry name" value="beta-lactamase/transpeptidase-like"/>
    <property type="match status" value="1"/>
</dbReference>
<gene>
    <name evidence="19" type="ORF">METZ01_LOCUS62055</name>
</gene>
<evidence type="ECO:0000256" key="15">
    <source>
        <dbReference type="ARBA" id="ARBA00049902"/>
    </source>
</evidence>
<dbReference type="InterPro" id="IPR001264">
    <property type="entry name" value="Glyco_trans_51"/>
</dbReference>
<keyword evidence="4" id="KW-0328">Glycosyltransferase</keyword>
<dbReference type="GO" id="GO:0004180">
    <property type="term" value="F:carboxypeptidase activity"/>
    <property type="evidence" value="ECO:0007669"/>
    <property type="project" value="UniProtKB-KW"/>
</dbReference>
<dbReference type="Gene3D" id="1.10.3810.10">
    <property type="entry name" value="Biosynthetic peptidoglycan transglycosylase-like"/>
    <property type="match status" value="1"/>
</dbReference>
<dbReference type="GO" id="GO:0009252">
    <property type="term" value="P:peptidoglycan biosynthetic process"/>
    <property type="evidence" value="ECO:0007669"/>
    <property type="project" value="UniProtKB-KW"/>
</dbReference>
<dbReference type="FunFam" id="1.10.3810.10:FF:000003">
    <property type="entry name" value="Penicillin-binding protein 1a"/>
    <property type="match status" value="1"/>
</dbReference>
<dbReference type="EC" id="2.4.99.28" evidence="14"/>
<dbReference type="Pfam" id="PF00905">
    <property type="entry name" value="Transpeptidase"/>
    <property type="match status" value="1"/>
</dbReference>
<evidence type="ECO:0000256" key="16">
    <source>
        <dbReference type="SAM" id="Phobius"/>
    </source>
</evidence>
<evidence type="ECO:0000256" key="10">
    <source>
        <dbReference type="ARBA" id="ARBA00022989"/>
    </source>
</evidence>
<evidence type="ECO:0000256" key="1">
    <source>
        <dbReference type="ARBA" id="ARBA00004370"/>
    </source>
</evidence>
<dbReference type="GO" id="GO:0008955">
    <property type="term" value="F:peptidoglycan glycosyltransferase activity"/>
    <property type="evidence" value="ECO:0007669"/>
    <property type="project" value="UniProtKB-EC"/>
</dbReference>
<evidence type="ECO:0000256" key="3">
    <source>
        <dbReference type="ARBA" id="ARBA00022670"/>
    </source>
</evidence>
<dbReference type="PANTHER" id="PTHR32282:SF33">
    <property type="entry name" value="PEPTIDOGLYCAN GLYCOSYLTRANSFERASE"/>
    <property type="match status" value="1"/>
</dbReference>
<keyword evidence="5" id="KW-0808">Transferase</keyword>
<evidence type="ECO:0000259" key="18">
    <source>
        <dbReference type="Pfam" id="PF00912"/>
    </source>
</evidence>
<feature type="transmembrane region" description="Helical" evidence="16">
    <location>
        <begin position="7"/>
        <end position="34"/>
    </location>
</feature>
<keyword evidence="6 16" id="KW-0812">Transmembrane</keyword>
<proteinExistence type="predicted"/>
<reference evidence="19" key="1">
    <citation type="submission" date="2018-05" db="EMBL/GenBank/DDBJ databases">
        <authorList>
            <person name="Lanie J.A."/>
            <person name="Ng W.-L."/>
            <person name="Kazmierczak K.M."/>
            <person name="Andrzejewski T.M."/>
            <person name="Davidsen T.M."/>
            <person name="Wayne K.J."/>
            <person name="Tettelin H."/>
            <person name="Glass J.I."/>
            <person name="Rusch D."/>
            <person name="Podicherti R."/>
            <person name="Tsui H.-C.T."/>
            <person name="Winkler M.E."/>
        </authorList>
    </citation>
    <scope>NUCLEOTIDE SEQUENCE</scope>
</reference>
<evidence type="ECO:0000256" key="8">
    <source>
        <dbReference type="ARBA" id="ARBA00022960"/>
    </source>
</evidence>
<evidence type="ECO:0000256" key="6">
    <source>
        <dbReference type="ARBA" id="ARBA00022692"/>
    </source>
</evidence>
<organism evidence="19">
    <name type="scientific">marine metagenome</name>
    <dbReference type="NCBI Taxonomy" id="408172"/>
    <lineage>
        <taxon>unclassified sequences</taxon>
        <taxon>metagenomes</taxon>
        <taxon>ecological metagenomes</taxon>
    </lineage>
</organism>